<dbReference type="InterPro" id="IPR019734">
    <property type="entry name" value="TPR_rpt"/>
</dbReference>
<dbReference type="Pfam" id="PF13414">
    <property type="entry name" value="TPR_11"/>
    <property type="match status" value="2"/>
</dbReference>
<dbReference type="SUPFAM" id="SSF48452">
    <property type="entry name" value="TPR-like"/>
    <property type="match status" value="1"/>
</dbReference>
<accession>A0A194AG11</accession>
<feature type="repeat" description="TPR" evidence="3">
    <location>
        <begin position="64"/>
        <end position="97"/>
    </location>
</feature>
<dbReference type="Proteomes" id="UP000095200">
    <property type="component" value="Unassembled WGS sequence"/>
</dbReference>
<evidence type="ECO:0000313" key="5">
    <source>
        <dbReference type="Proteomes" id="UP000095200"/>
    </source>
</evidence>
<keyword evidence="2 3" id="KW-0802">TPR repeat</keyword>
<keyword evidence="1" id="KW-0677">Repeat</keyword>
<dbReference type="AlphaFoldDB" id="A0A194AG11"/>
<dbReference type="Pfam" id="PF00515">
    <property type="entry name" value="TPR_1"/>
    <property type="match status" value="1"/>
</dbReference>
<evidence type="ECO:0000313" key="4">
    <source>
        <dbReference type="EMBL" id="GAU08021.1"/>
    </source>
</evidence>
<sequence length="286" mass="32233">MWLGCALVVWILVTGCAAVNKKETVVSARPDAEFHHALRLMQENDVPGAIDMLDRVIVANPDDSVALYNRGYCFQQTEAYLNAVADYTAALEIDPDMVQAACNRGSALFAHGQKDEARKQWESLARRHPEYAPTFYNLGLYYLEKKQFDRAVKEFSRAINRDPSMTAAFVNRANGYVALGRLEEAAQDYTRAIALKRTDAQIYFNRAVAWDEMADYDQAISDYSRAVAFDPDFAAAYYNRGILYMRLGGKRLGCADMSQACSLGLCDRYRQLQKLGDCPLDVDEHE</sequence>
<dbReference type="InterPro" id="IPR050498">
    <property type="entry name" value="Ycf3"/>
</dbReference>
<dbReference type="PROSITE" id="PS50293">
    <property type="entry name" value="TPR_REGION"/>
    <property type="match status" value="2"/>
</dbReference>
<gene>
    <name evidence="4" type="ORF">DPF_0722</name>
</gene>
<comment type="caution">
    <text evidence="4">The sequence shown here is derived from an EMBL/GenBank/DDBJ whole genome shotgun (WGS) entry which is preliminary data.</text>
</comment>
<dbReference type="InterPro" id="IPR011990">
    <property type="entry name" value="TPR-like_helical_dom_sf"/>
</dbReference>
<evidence type="ECO:0000256" key="3">
    <source>
        <dbReference type="PROSITE-ProRule" id="PRU00339"/>
    </source>
</evidence>
<name>A0A194AG11_9BACT</name>
<organism evidence="4 5">
    <name type="scientific">Desulfoplanes formicivorans</name>
    <dbReference type="NCBI Taxonomy" id="1592317"/>
    <lineage>
        <taxon>Bacteria</taxon>
        <taxon>Pseudomonadati</taxon>
        <taxon>Thermodesulfobacteriota</taxon>
        <taxon>Desulfovibrionia</taxon>
        <taxon>Desulfovibrionales</taxon>
        <taxon>Desulfoplanaceae</taxon>
        <taxon>Desulfoplanes</taxon>
    </lineage>
</organism>
<dbReference type="STRING" id="1592317.DPF_0722"/>
<feature type="repeat" description="TPR" evidence="3">
    <location>
        <begin position="200"/>
        <end position="233"/>
    </location>
</feature>
<feature type="repeat" description="TPR" evidence="3">
    <location>
        <begin position="166"/>
        <end position="199"/>
    </location>
</feature>
<evidence type="ECO:0000256" key="1">
    <source>
        <dbReference type="ARBA" id="ARBA00022737"/>
    </source>
</evidence>
<dbReference type="PANTHER" id="PTHR44858:SF1">
    <property type="entry name" value="UDP-N-ACETYLGLUCOSAMINE--PEPTIDE N-ACETYLGLUCOSAMINYLTRANSFERASE SPINDLY-RELATED"/>
    <property type="match status" value="1"/>
</dbReference>
<dbReference type="Pfam" id="PF13432">
    <property type="entry name" value="TPR_16"/>
    <property type="match status" value="1"/>
</dbReference>
<dbReference type="PANTHER" id="PTHR44858">
    <property type="entry name" value="TETRATRICOPEPTIDE REPEAT PROTEIN 6"/>
    <property type="match status" value="1"/>
</dbReference>
<protein>
    <submittedName>
        <fullName evidence="4">Uncharacterized protein</fullName>
    </submittedName>
</protein>
<keyword evidence="5" id="KW-1185">Reference proteome</keyword>
<dbReference type="PROSITE" id="PS50005">
    <property type="entry name" value="TPR"/>
    <property type="match status" value="4"/>
</dbReference>
<dbReference type="EMBL" id="BDFE01000008">
    <property type="protein sequence ID" value="GAU08021.1"/>
    <property type="molecule type" value="Genomic_DNA"/>
</dbReference>
<dbReference type="SMART" id="SM00028">
    <property type="entry name" value="TPR"/>
    <property type="match status" value="6"/>
</dbReference>
<feature type="repeat" description="TPR" evidence="3">
    <location>
        <begin position="132"/>
        <end position="165"/>
    </location>
</feature>
<dbReference type="Gene3D" id="1.25.40.10">
    <property type="entry name" value="Tetratricopeptide repeat domain"/>
    <property type="match status" value="3"/>
</dbReference>
<proteinExistence type="predicted"/>
<reference evidence="5" key="1">
    <citation type="submission" date="2016-06" db="EMBL/GenBank/DDBJ databases">
        <title>Draft genome sequence of Desulfoplanes formicivorans strain Pf12B.</title>
        <authorList>
            <person name="Watanabe M."/>
            <person name="Kojima H."/>
            <person name="Fukui M."/>
        </authorList>
    </citation>
    <scope>NUCLEOTIDE SEQUENCE [LARGE SCALE GENOMIC DNA]</scope>
    <source>
        <strain evidence="5">Pf12B</strain>
    </source>
</reference>
<evidence type="ECO:0000256" key="2">
    <source>
        <dbReference type="ARBA" id="ARBA00022803"/>
    </source>
</evidence>